<keyword evidence="3 7" id="KW-0964">Secreted</keyword>
<dbReference type="GO" id="GO:0042104">
    <property type="term" value="P:positive regulation of activated T cell proliferation"/>
    <property type="evidence" value="ECO:0007669"/>
    <property type="project" value="TreeGrafter"/>
</dbReference>
<dbReference type="InterPro" id="IPR022350">
    <property type="entry name" value="IGF-1/2"/>
</dbReference>
<dbReference type="AlphaFoldDB" id="A0A401SIU9"/>
<dbReference type="PROSITE" id="PS00262">
    <property type="entry name" value="INSULIN"/>
    <property type="match status" value="1"/>
</dbReference>
<dbReference type="Proteomes" id="UP000287033">
    <property type="component" value="Unassembled WGS sequence"/>
</dbReference>
<gene>
    <name evidence="10" type="ORF">chiPu_0008708</name>
</gene>
<keyword evidence="5" id="KW-0339">Growth factor</keyword>
<dbReference type="InterPro" id="IPR036438">
    <property type="entry name" value="Insulin-like_sf"/>
</dbReference>
<dbReference type="PANTHER" id="PTHR46886">
    <property type="entry name" value="INSULIN-LIKE GROWTH FACTOR II"/>
    <property type="match status" value="1"/>
</dbReference>
<dbReference type="GO" id="GO:0008083">
    <property type="term" value="F:growth factor activity"/>
    <property type="evidence" value="ECO:0007669"/>
    <property type="project" value="UniProtKB-KW"/>
</dbReference>
<evidence type="ECO:0000256" key="6">
    <source>
        <dbReference type="PIRSR" id="PIRSR622350-50"/>
    </source>
</evidence>
<keyword evidence="11" id="KW-1185">Reference proteome</keyword>
<comment type="similarity">
    <text evidence="2 7">Belongs to the insulin family.</text>
</comment>
<dbReference type="PRINTS" id="PR02002">
    <property type="entry name" value="INSLNLIKEGF"/>
</dbReference>
<dbReference type="GO" id="GO:0005615">
    <property type="term" value="C:extracellular space"/>
    <property type="evidence" value="ECO:0007669"/>
    <property type="project" value="InterPro"/>
</dbReference>
<comment type="subcellular location">
    <subcellularLocation>
        <location evidence="1 7">Secreted</location>
    </subcellularLocation>
</comment>
<evidence type="ECO:0000256" key="8">
    <source>
        <dbReference type="SAM" id="MobiDB-lite"/>
    </source>
</evidence>
<feature type="region of interest" description="Disordered" evidence="8">
    <location>
        <begin position="174"/>
        <end position="193"/>
    </location>
</feature>
<proteinExistence type="inferred from homology"/>
<dbReference type="GO" id="GO:0051147">
    <property type="term" value="P:regulation of muscle cell differentiation"/>
    <property type="evidence" value="ECO:0007669"/>
    <property type="project" value="TreeGrafter"/>
</dbReference>
<evidence type="ECO:0000256" key="2">
    <source>
        <dbReference type="ARBA" id="ARBA00009034"/>
    </source>
</evidence>
<dbReference type="GO" id="GO:0046628">
    <property type="term" value="P:positive regulation of insulin receptor signaling pathway"/>
    <property type="evidence" value="ECO:0007669"/>
    <property type="project" value="TreeGrafter"/>
</dbReference>
<dbReference type="PRINTS" id="PR00276">
    <property type="entry name" value="INSULINFAMLY"/>
</dbReference>
<dbReference type="SMART" id="SM00078">
    <property type="entry name" value="IlGF"/>
    <property type="match status" value="1"/>
</dbReference>
<evidence type="ECO:0000313" key="10">
    <source>
        <dbReference type="EMBL" id="GCC30260.1"/>
    </source>
</evidence>
<keyword evidence="6" id="KW-1015">Disulfide bond</keyword>
<keyword evidence="4" id="KW-0732">Signal</keyword>
<evidence type="ECO:0000256" key="1">
    <source>
        <dbReference type="ARBA" id="ARBA00004613"/>
    </source>
</evidence>
<dbReference type="GO" id="GO:0043410">
    <property type="term" value="P:positive regulation of MAPK cascade"/>
    <property type="evidence" value="ECO:0007669"/>
    <property type="project" value="TreeGrafter"/>
</dbReference>
<evidence type="ECO:0000313" key="11">
    <source>
        <dbReference type="Proteomes" id="UP000287033"/>
    </source>
</evidence>
<dbReference type="GO" id="GO:0005159">
    <property type="term" value="F:insulin-like growth factor receptor binding"/>
    <property type="evidence" value="ECO:0007669"/>
    <property type="project" value="TreeGrafter"/>
</dbReference>
<accession>A0A401SIU9</accession>
<feature type="disulfide bond" evidence="6">
    <location>
        <begin position="70"/>
        <end position="110"/>
    </location>
</feature>
<organism evidence="10 11">
    <name type="scientific">Chiloscyllium punctatum</name>
    <name type="common">Brownbanded bambooshark</name>
    <name type="synonym">Hemiscyllium punctatum</name>
    <dbReference type="NCBI Taxonomy" id="137246"/>
    <lineage>
        <taxon>Eukaryota</taxon>
        <taxon>Metazoa</taxon>
        <taxon>Chordata</taxon>
        <taxon>Craniata</taxon>
        <taxon>Vertebrata</taxon>
        <taxon>Chondrichthyes</taxon>
        <taxon>Elasmobranchii</taxon>
        <taxon>Galeomorphii</taxon>
        <taxon>Galeoidea</taxon>
        <taxon>Orectolobiformes</taxon>
        <taxon>Hemiscylliidae</taxon>
        <taxon>Chiloscyllium</taxon>
    </lineage>
</organism>
<dbReference type="InterPro" id="IPR022352">
    <property type="entry name" value="Ins/IGF/rlx"/>
</dbReference>
<dbReference type="GO" id="GO:0045944">
    <property type="term" value="P:positive regulation of transcription by RNA polymerase II"/>
    <property type="evidence" value="ECO:0007669"/>
    <property type="project" value="TreeGrafter"/>
</dbReference>
<sequence length="222" mass="24721">MGKLCVLSFTGICQVPPSTGTYPFKVIGSRSPVQPLCLLLALTVCMGTSEARIEETLCGAELVDALQFICAERGFYFVSKMVGRRNRQNRGIVEQCCFRSCDLLILETYCAIPPETARSTPSTAPQRTMLHRTVGKRSVRSNRDYLTWTGGTLQHYLSTTNLAVPPRTEIPDWLGRGKDSLRTDEGTRHTRYPSQQRVWSRTVLTPPTGQPALSLDVLTHSK</sequence>
<feature type="domain" description="Insulin-like" evidence="9">
    <location>
        <begin position="55"/>
        <end position="110"/>
    </location>
</feature>
<dbReference type="Pfam" id="PF00049">
    <property type="entry name" value="Insulin"/>
    <property type="match status" value="2"/>
</dbReference>
<feature type="disulfide bond" evidence="6">
    <location>
        <begin position="96"/>
        <end position="101"/>
    </location>
</feature>
<evidence type="ECO:0000256" key="4">
    <source>
        <dbReference type="ARBA" id="ARBA00022729"/>
    </source>
</evidence>
<feature type="disulfide bond" evidence="6">
    <location>
        <begin position="58"/>
        <end position="97"/>
    </location>
</feature>
<dbReference type="Gene3D" id="1.10.100.10">
    <property type="entry name" value="Insulin-like"/>
    <property type="match status" value="1"/>
</dbReference>
<protein>
    <recommendedName>
        <fullName evidence="9">Insulin-like domain-containing protein</fullName>
    </recommendedName>
</protein>
<dbReference type="OrthoDB" id="10019596at2759"/>
<name>A0A401SIU9_CHIPU</name>
<evidence type="ECO:0000259" key="9">
    <source>
        <dbReference type="SMART" id="SM00078"/>
    </source>
</evidence>
<dbReference type="SUPFAM" id="SSF56994">
    <property type="entry name" value="Insulin-like"/>
    <property type="match status" value="1"/>
</dbReference>
<evidence type="ECO:0000256" key="3">
    <source>
        <dbReference type="ARBA" id="ARBA00022525"/>
    </source>
</evidence>
<dbReference type="CDD" id="cd04368">
    <property type="entry name" value="IlGF"/>
    <property type="match status" value="1"/>
</dbReference>
<comment type="caution">
    <text evidence="10">The sequence shown here is derived from an EMBL/GenBank/DDBJ whole genome shotgun (WGS) entry which is preliminary data.</text>
</comment>
<dbReference type="PANTHER" id="PTHR46886:SF2">
    <property type="entry name" value="INSULIN-LIKE GROWTH FACTOR III"/>
    <property type="match status" value="1"/>
</dbReference>
<feature type="compositionally biased region" description="Basic and acidic residues" evidence="8">
    <location>
        <begin position="175"/>
        <end position="188"/>
    </location>
</feature>
<dbReference type="GO" id="GO:1905564">
    <property type="term" value="P:positive regulation of vascular endothelial cell proliferation"/>
    <property type="evidence" value="ECO:0007669"/>
    <property type="project" value="TreeGrafter"/>
</dbReference>
<evidence type="ECO:0000256" key="7">
    <source>
        <dbReference type="RuleBase" id="RU000406"/>
    </source>
</evidence>
<dbReference type="GO" id="GO:0043539">
    <property type="term" value="F:protein serine/threonine kinase activator activity"/>
    <property type="evidence" value="ECO:0007669"/>
    <property type="project" value="TreeGrafter"/>
</dbReference>
<dbReference type="GO" id="GO:0005179">
    <property type="term" value="F:hormone activity"/>
    <property type="evidence" value="ECO:0007669"/>
    <property type="project" value="InterPro"/>
</dbReference>
<dbReference type="InterPro" id="IPR016179">
    <property type="entry name" value="Insulin-like"/>
</dbReference>
<dbReference type="STRING" id="137246.A0A401SIU9"/>
<dbReference type="EMBL" id="BEZZ01000293">
    <property type="protein sequence ID" value="GCC30260.1"/>
    <property type="molecule type" value="Genomic_DNA"/>
</dbReference>
<evidence type="ECO:0000256" key="5">
    <source>
        <dbReference type="ARBA" id="ARBA00023030"/>
    </source>
</evidence>
<reference evidence="10 11" key="1">
    <citation type="journal article" date="2018" name="Nat. Ecol. Evol.">
        <title>Shark genomes provide insights into elasmobranch evolution and the origin of vertebrates.</title>
        <authorList>
            <person name="Hara Y"/>
            <person name="Yamaguchi K"/>
            <person name="Onimaru K"/>
            <person name="Kadota M"/>
            <person name="Koyanagi M"/>
            <person name="Keeley SD"/>
            <person name="Tatsumi K"/>
            <person name="Tanaka K"/>
            <person name="Motone F"/>
            <person name="Kageyama Y"/>
            <person name="Nozu R"/>
            <person name="Adachi N"/>
            <person name="Nishimura O"/>
            <person name="Nakagawa R"/>
            <person name="Tanegashima C"/>
            <person name="Kiyatake I"/>
            <person name="Matsumoto R"/>
            <person name="Murakumo K"/>
            <person name="Nishida K"/>
            <person name="Terakita A"/>
            <person name="Kuratani S"/>
            <person name="Sato K"/>
            <person name="Hyodo S Kuraku.S."/>
        </authorList>
    </citation>
    <scope>NUCLEOTIDE SEQUENCE [LARGE SCALE GENOMIC DNA]</scope>
</reference>
<dbReference type="InterPro" id="IPR022353">
    <property type="entry name" value="Insulin_CS"/>
</dbReference>